<sequence>MYTRLIITVLIVAGVAVNTATAQSIRMVAQSNSTTNSNPTSTTQASTTQALNTVGAFTTSVFNSGCGAQQLCLSQPSSCDPSTGGSCDFIYSQQLSGQNYQLGLSGSSAGYIAVVLSTAGSVGNNDTTYICANNNSVVQSFVAYLIGNVLHMTPLGMNSMNGSVKGNRIQCIFNAMLPTRCPRALNLQVGFLTGSYNATNGTLGFPTVIFQKSANLSNAASHAITFKQSLTEAVLIVMVAQRLTMS</sequence>
<dbReference type="PANTHER" id="PTHR46902:SF1">
    <property type="entry name" value="DOMON DOMAIN-CONTAINING PROTEIN FRRS1L"/>
    <property type="match status" value="1"/>
</dbReference>
<feature type="chain" id="PRO_5040815695" evidence="1">
    <location>
        <begin position="23"/>
        <end position="246"/>
    </location>
</feature>
<keyword evidence="2" id="KW-1185">Reference proteome</keyword>
<dbReference type="InterPro" id="IPR042789">
    <property type="entry name" value="FRRS1L"/>
</dbReference>
<dbReference type="AlphaFoldDB" id="A0A9W2XF37"/>
<dbReference type="GO" id="GO:0099072">
    <property type="term" value="P:regulation of postsynaptic membrane neurotransmitter receptor levels"/>
    <property type="evidence" value="ECO:0007669"/>
    <property type="project" value="TreeGrafter"/>
</dbReference>
<feature type="signal peptide" evidence="1">
    <location>
        <begin position="1"/>
        <end position="22"/>
    </location>
</feature>
<dbReference type="Proteomes" id="UP000515150">
    <property type="component" value="Chromosome 19"/>
</dbReference>
<reference evidence="3" key="1">
    <citation type="submission" date="2025-08" db="UniProtKB">
        <authorList>
            <consortium name="RefSeq"/>
        </authorList>
    </citation>
    <scope>IDENTIFICATION</scope>
</reference>
<evidence type="ECO:0000313" key="2">
    <source>
        <dbReference type="Proteomes" id="UP000515150"/>
    </source>
</evidence>
<organism evidence="2 3">
    <name type="scientific">Betta splendens</name>
    <name type="common">Siamese fighting fish</name>
    <dbReference type="NCBI Taxonomy" id="158456"/>
    <lineage>
        <taxon>Eukaryota</taxon>
        <taxon>Metazoa</taxon>
        <taxon>Chordata</taxon>
        <taxon>Craniata</taxon>
        <taxon>Vertebrata</taxon>
        <taxon>Euteleostomi</taxon>
        <taxon>Actinopterygii</taxon>
        <taxon>Neopterygii</taxon>
        <taxon>Teleostei</taxon>
        <taxon>Neoteleostei</taxon>
        <taxon>Acanthomorphata</taxon>
        <taxon>Anabantaria</taxon>
        <taxon>Anabantiformes</taxon>
        <taxon>Anabantoidei</taxon>
        <taxon>Osphronemidae</taxon>
        <taxon>Betta</taxon>
    </lineage>
</organism>
<dbReference type="GO" id="GO:1900449">
    <property type="term" value="P:regulation of glutamate receptor signaling pathway"/>
    <property type="evidence" value="ECO:0007669"/>
    <property type="project" value="InterPro"/>
</dbReference>
<name>A0A9W2XF37_BETSP</name>
<evidence type="ECO:0000256" key="1">
    <source>
        <dbReference type="SAM" id="SignalP"/>
    </source>
</evidence>
<dbReference type="PANTHER" id="PTHR46902">
    <property type="entry name" value="DOMON DOMAIN-CONTAINING PROTEIN FRRS1L"/>
    <property type="match status" value="1"/>
</dbReference>
<protein>
    <submittedName>
        <fullName evidence="3">Uncharacterized protein LOC129603381</fullName>
    </submittedName>
</protein>
<gene>
    <name evidence="3" type="primary">LOC129603381</name>
</gene>
<dbReference type="KEGG" id="bspl:129603381"/>
<dbReference type="RefSeq" id="XP_055360327.1">
    <property type="nucleotide sequence ID" value="XM_055504352.1"/>
</dbReference>
<keyword evidence="1" id="KW-0732">Signal</keyword>
<proteinExistence type="predicted"/>
<dbReference type="GeneID" id="129603381"/>
<dbReference type="OrthoDB" id="8960535at2759"/>
<evidence type="ECO:0000313" key="3">
    <source>
        <dbReference type="RefSeq" id="XP_055360327.1"/>
    </source>
</evidence>
<accession>A0A9W2XF37</accession>